<proteinExistence type="predicted"/>
<protein>
    <submittedName>
        <fullName evidence="1">Uncharacterized protein</fullName>
    </submittedName>
</protein>
<evidence type="ECO:0000313" key="2">
    <source>
        <dbReference type="Proteomes" id="UP000250540"/>
    </source>
</evidence>
<keyword evidence="2" id="KW-1185">Reference proteome</keyword>
<dbReference type="Proteomes" id="UP000250540">
    <property type="component" value="Segment"/>
</dbReference>
<dbReference type="EMBL" id="MH252123">
    <property type="protein sequence ID" value="AWY08188.1"/>
    <property type="molecule type" value="Genomic_DNA"/>
</dbReference>
<sequence length="120" mass="14046">MKRLLCVLMLMIATNATAARDGFKIGVEGSQFFTWYGGEAVYQVDDKKYNCKFDRIDRGVDNWGDAYKATGFYCTKDLYITVKEPQDNRKVLFIVVNPAKFEERKAYYADMFIEYKKEEK</sequence>
<accession>A0A2Z4QD70</accession>
<name>A0A2Z4QD70_9CAUD</name>
<dbReference type="RefSeq" id="YP_009803466.1">
    <property type="nucleotide sequence ID" value="NC_047994.1"/>
</dbReference>
<evidence type="ECO:0000313" key="1">
    <source>
        <dbReference type="EMBL" id="AWY08188.1"/>
    </source>
</evidence>
<organism evidence="1 2">
    <name type="scientific">Klebsiella phage ZCKP1</name>
    <dbReference type="NCBI Taxonomy" id="2201417"/>
    <lineage>
        <taxon>Viruses</taxon>
        <taxon>Duplodnaviria</taxon>
        <taxon>Heunggongvirae</taxon>
        <taxon>Uroviricota</taxon>
        <taxon>Caudoviricetes</taxon>
        <taxon>Stephanstirmvirinae</taxon>
        <taxon>Phapecoctavirus</taxon>
        <taxon>Phapecoctavirus ZCKP1</taxon>
        <taxon>Klebsiella virus ZCKP1</taxon>
    </lineage>
</organism>
<reference evidence="1 2" key="1">
    <citation type="submission" date="2018-04" db="EMBL/GenBank/DDBJ databases">
        <title>Bacteriophage ZCKP1: a potential treatment for Klebsiella pneumoniae isolated from Egyptian diabetic foot patients.</title>
        <authorList>
            <person name="Taha O.A."/>
            <person name="Connerton P.L."/>
            <person name="Connerton I.F."/>
            <person name="El-Shibiny A."/>
        </authorList>
    </citation>
    <scope>NUCLEOTIDE SEQUENCE [LARGE SCALE GENOMIC DNA]</scope>
</reference>
<dbReference type="GeneID" id="54994029"/>
<dbReference type="KEGG" id="vg:54994029"/>